<dbReference type="OrthoDB" id="9058532at2"/>
<proteinExistence type="predicted"/>
<accession>A0A2N5Y465</accession>
<dbReference type="Proteomes" id="UP000234845">
    <property type="component" value="Unassembled WGS sequence"/>
</dbReference>
<organism evidence="2 3">
    <name type="scientific">Kineobactrum sediminis</name>
    <dbReference type="NCBI Taxonomy" id="1905677"/>
    <lineage>
        <taxon>Bacteria</taxon>
        <taxon>Pseudomonadati</taxon>
        <taxon>Pseudomonadota</taxon>
        <taxon>Gammaproteobacteria</taxon>
        <taxon>Cellvibrionales</taxon>
        <taxon>Halieaceae</taxon>
        <taxon>Kineobactrum</taxon>
    </lineage>
</organism>
<name>A0A2N5Y465_9GAMM</name>
<sequence length="403" mass="42843">MTTGARPLDGVRVIELGQLLAGPFTATILGYFGAEVIKVEPPGGDPVRGWRIIRDGTSLWYRSLGRNKKSVTLDLKSERGRELVLQLLDTADVLVENFRPGAMEAWGLGPEVVKARNPGLVYARISGYGQTGPYANKPGYASVTEGFGGFRYINGEPGHAPVRPNISLGDTVAGLHAALGIALALLQRDKAGGEGQVVDVALYESIFNLMEGIVPEYDGAGIIREPSGTTVTGIVPTNTYHCDDGKYVVIGGNGDSIFKRLMTAAGRSDMAADPALADNAGRVQHEHEIDKALTLWCGRHSSVHIISVLEEAGVPVGPIYSVADMLQDPQYQARGMFEQVEIDGKPLKIPAIMPRLESTPGRTDWPGSSLGSHNQEILQGLLGLGDDDLQALAADGVICPGQA</sequence>
<dbReference type="SUPFAM" id="SSF89796">
    <property type="entry name" value="CoA-transferase family III (CaiB/BaiF)"/>
    <property type="match status" value="1"/>
</dbReference>
<dbReference type="AlphaFoldDB" id="A0A2N5Y465"/>
<gene>
    <name evidence="2" type="ORF">CWI75_07155</name>
</gene>
<dbReference type="Gene3D" id="3.40.50.10540">
    <property type="entry name" value="Crotonobetainyl-coa:carnitine coa-transferase, domain 1"/>
    <property type="match status" value="1"/>
</dbReference>
<keyword evidence="3" id="KW-1185">Reference proteome</keyword>
<dbReference type="GO" id="GO:0016740">
    <property type="term" value="F:transferase activity"/>
    <property type="evidence" value="ECO:0007669"/>
    <property type="project" value="UniProtKB-KW"/>
</dbReference>
<dbReference type="EMBL" id="PKLZ01000003">
    <property type="protein sequence ID" value="PLW83184.1"/>
    <property type="molecule type" value="Genomic_DNA"/>
</dbReference>
<dbReference type="InterPro" id="IPR023606">
    <property type="entry name" value="CoA-Trfase_III_dom_1_sf"/>
</dbReference>
<evidence type="ECO:0000256" key="1">
    <source>
        <dbReference type="ARBA" id="ARBA00022679"/>
    </source>
</evidence>
<dbReference type="PANTHER" id="PTHR48228:SF6">
    <property type="entry name" value="L-CARNITINE COA-TRANSFERASE"/>
    <property type="match status" value="1"/>
</dbReference>
<dbReference type="RefSeq" id="WP_101520786.1">
    <property type="nucleotide sequence ID" value="NZ_PKLZ01000003.1"/>
</dbReference>
<keyword evidence="1" id="KW-0808">Transferase</keyword>
<dbReference type="InterPro" id="IPR044855">
    <property type="entry name" value="CoA-Trfase_III_dom3_sf"/>
</dbReference>
<dbReference type="Gene3D" id="3.30.1540.10">
    <property type="entry name" value="formyl-coa transferase, domain 3"/>
    <property type="match status" value="1"/>
</dbReference>
<dbReference type="Pfam" id="PF02515">
    <property type="entry name" value="CoA_transf_3"/>
    <property type="match status" value="1"/>
</dbReference>
<comment type="caution">
    <text evidence="2">The sequence shown here is derived from an EMBL/GenBank/DDBJ whole genome shotgun (WGS) entry which is preliminary data.</text>
</comment>
<protein>
    <submittedName>
        <fullName evidence="2">Carnitine dehydratase</fullName>
    </submittedName>
</protein>
<evidence type="ECO:0000313" key="2">
    <source>
        <dbReference type="EMBL" id="PLW83184.1"/>
    </source>
</evidence>
<reference evidence="3" key="1">
    <citation type="submission" date="2017-11" db="EMBL/GenBank/DDBJ databases">
        <title>The draft genome sequence of Chromatocurvus sp. F02.</title>
        <authorList>
            <person name="Du Z.-J."/>
            <person name="Chang Y.-Q."/>
        </authorList>
    </citation>
    <scope>NUCLEOTIDE SEQUENCE [LARGE SCALE GENOMIC DNA]</scope>
    <source>
        <strain evidence="3">F02</strain>
    </source>
</reference>
<dbReference type="PANTHER" id="PTHR48228">
    <property type="entry name" value="SUCCINYL-COA--D-CITRAMALATE COA-TRANSFERASE"/>
    <property type="match status" value="1"/>
</dbReference>
<dbReference type="InterPro" id="IPR003673">
    <property type="entry name" value="CoA-Trfase_fam_III"/>
</dbReference>
<evidence type="ECO:0000313" key="3">
    <source>
        <dbReference type="Proteomes" id="UP000234845"/>
    </source>
</evidence>
<dbReference type="InterPro" id="IPR050509">
    <property type="entry name" value="CoA-transferase_III"/>
</dbReference>